<keyword evidence="8" id="KW-1185">Reference proteome</keyword>
<dbReference type="AlphaFoldDB" id="A0AAE3GQ87"/>
<dbReference type="RefSeq" id="WP_254010656.1">
    <property type="nucleotide sequence ID" value="NZ_JAMZMM010000030.1"/>
</dbReference>
<dbReference type="HAMAP" id="MF_00374">
    <property type="entry name" value="Ribosomal_uL29"/>
    <property type="match status" value="1"/>
</dbReference>
<organism evidence="7 8">
    <name type="scientific">Limnofasciculus baicalensis BBK-W-15</name>
    <dbReference type="NCBI Taxonomy" id="2699891"/>
    <lineage>
        <taxon>Bacteria</taxon>
        <taxon>Bacillati</taxon>
        <taxon>Cyanobacteriota</taxon>
        <taxon>Cyanophyceae</taxon>
        <taxon>Coleofasciculales</taxon>
        <taxon>Coleofasciculaceae</taxon>
        <taxon>Limnofasciculus</taxon>
        <taxon>Limnofasciculus baicalensis</taxon>
    </lineage>
</organism>
<dbReference type="GO" id="GO:0003735">
    <property type="term" value="F:structural constituent of ribosome"/>
    <property type="evidence" value="ECO:0007669"/>
    <property type="project" value="InterPro"/>
</dbReference>
<dbReference type="GO" id="GO:0006412">
    <property type="term" value="P:translation"/>
    <property type="evidence" value="ECO:0007669"/>
    <property type="project" value="UniProtKB-UniRule"/>
</dbReference>
<evidence type="ECO:0000313" key="8">
    <source>
        <dbReference type="Proteomes" id="UP001204953"/>
    </source>
</evidence>
<dbReference type="InterPro" id="IPR050063">
    <property type="entry name" value="Ribosomal_protein_uL29"/>
</dbReference>
<feature type="compositionally biased region" description="Basic and acidic residues" evidence="6">
    <location>
        <begin position="75"/>
        <end position="98"/>
    </location>
</feature>
<evidence type="ECO:0000256" key="3">
    <source>
        <dbReference type="ARBA" id="ARBA00023274"/>
    </source>
</evidence>
<comment type="similarity">
    <text evidence="1 5">Belongs to the universal ribosomal protein uL29 family.</text>
</comment>
<dbReference type="CDD" id="cd00427">
    <property type="entry name" value="Ribosomal_L29_HIP"/>
    <property type="match status" value="1"/>
</dbReference>
<dbReference type="EMBL" id="JAMZMM010000030">
    <property type="protein sequence ID" value="MCP2727848.1"/>
    <property type="molecule type" value="Genomic_DNA"/>
</dbReference>
<evidence type="ECO:0000256" key="5">
    <source>
        <dbReference type="HAMAP-Rule" id="MF_00374"/>
    </source>
</evidence>
<comment type="caution">
    <text evidence="7">The sequence shown here is derived from an EMBL/GenBank/DDBJ whole genome shotgun (WGS) entry which is preliminary data.</text>
</comment>
<dbReference type="InterPro" id="IPR036049">
    <property type="entry name" value="Ribosomal_uL29_sf"/>
</dbReference>
<evidence type="ECO:0000256" key="6">
    <source>
        <dbReference type="SAM" id="MobiDB-lite"/>
    </source>
</evidence>
<keyword evidence="3 5" id="KW-0687">Ribonucleoprotein</keyword>
<dbReference type="Gene3D" id="1.10.287.310">
    <property type="match status" value="1"/>
</dbReference>
<dbReference type="NCBIfam" id="TIGR00012">
    <property type="entry name" value="L29"/>
    <property type="match status" value="1"/>
</dbReference>
<proteinExistence type="inferred from homology"/>
<reference evidence="7" key="1">
    <citation type="submission" date="2022-06" db="EMBL/GenBank/DDBJ databases">
        <title>New cyanobacteria of genus Symplocastrum in benthos of Lake Baikal.</title>
        <authorList>
            <person name="Sorokovikova E."/>
            <person name="Tikhonova I."/>
            <person name="Krasnopeev A."/>
            <person name="Evseev P."/>
            <person name="Gladkikh A."/>
            <person name="Belykh O."/>
        </authorList>
    </citation>
    <scope>NUCLEOTIDE SEQUENCE</scope>
    <source>
        <strain evidence="7">BBK-W-15</strain>
    </source>
</reference>
<sequence>MPLPKIQDARKLSDKELADEILAAKRELFQLRMQKATRRLEKTHQFKQLRHKIGQMMTVLGERKLIATKASLESQKTEAKALQEGEKSVDAEASDKSQSDTQEEE</sequence>
<evidence type="ECO:0000256" key="4">
    <source>
        <dbReference type="ARBA" id="ARBA00035204"/>
    </source>
</evidence>
<evidence type="ECO:0000256" key="1">
    <source>
        <dbReference type="ARBA" id="ARBA00009254"/>
    </source>
</evidence>
<dbReference type="PANTHER" id="PTHR10916">
    <property type="entry name" value="60S RIBOSOMAL PROTEIN L35/50S RIBOSOMAL PROTEIN L29"/>
    <property type="match status" value="1"/>
</dbReference>
<dbReference type="Pfam" id="PF00831">
    <property type="entry name" value="Ribosomal_L29"/>
    <property type="match status" value="1"/>
</dbReference>
<dbReference type="InterPro" id="IPR001854">
    <property type="entry name" value="Ribosomal_uL29"/>
</dbReference>
<dbReference type="SUPFAM" id="SSF46561">
    <property type="entry name" value="Ribosomal protein L29 (L29p)"/>
    <property type="match status" value="1"/>
</dbReference>
<keyword evidence="2 5" id="KW-0689">Ribosomal protein</keyword>
<accession>A0AAE3GQ87</accession>
<evidence type="ECO:0000256" key="2">
    <source>
        <dbReference type="ARBA" id="ARBA00022980"/>
    </source>
</evidence>
<gene>
    <name evidence="5 7" type="primary">rpmC</name>
    <name evidence="5" type="synonym">rpl29</name>
    <name evidence="7" type="ORF">NJ959_05070</name>
</gene>
<dbReference type="Proteomes" id="UP001204953">
    <property type="component" value="Unassembled WGS sequence"/>
</dbReference>
<dbReference type="GO" id="GO:0022625">
    <property type="term" value="C:cytosolic large ribosomal subunit"/>
    <property type="evidence" value="ECO:0007669"/>
    <property type="project" value="TreeGrafter"/>
</dbReference>
<dbReference type="PANTHER" id="PTHR10916:SF0">
    <property type="entry name" value="LARGE RIBOSOMAL SUBUNIT PROTEIN UL29C"/>
    <property type="match status" value="1"/>
</dbReference>
<feature type="region of interest" description="Disordered" evidence="6">
    <location>
        <begin position="73"/>
        <end position="105"/>
    </location>
</feature>
<name>A0AAE3GQ87_9CYAN</name>
<protein>
    <recommendedName>
        <fullName evidence="4 5">Large ribosomal subunit protein uL29</fullName>
    </recommendedName>
</protein>
<evidence type="ECO:0000313" key="7">
    <source>
        <dbReference type="EMBL" id="MCP2727848.1"/>
    </source>
</evidence>